<comment type="similarity">
    <text evidence="2">Belongs to the AKH/HRTH/RPCH family.</text>
</comment>
<evidence type="ECO:0000256" key="1">
    <source>
        <dbReference type="ARBA" id="ARBA00004613"/>
    </source>
</evidence>
<feature type="signal peptide" evidence="9">
    <location>
        <begin position="1"/>
        <end position="26"/>
    </location>
</feature>
<evidence type="ECO:0000256" key="2">
    <source>
        <dbReference type="ARBA" id="ARBA00006145"/>
    </source>
</evidence>
<dbReference type="Pfam" id="PF06377">
    <property type="entry name" value="Adipokin_hormo"/>
    <property type="match status" value="1"/>
</dbReference>
<evidence type="ECO:0000256" key="3">
    <source>
        <dbReference type="ARBA" id="ARBA00022525"/>
    </source>
</evidence>
<reference evidence="11" key="1">
    <citation type="submission" date="2025-08" db="UniProtKB">
        <authorList>
            <consortium name="RefSeq"/>
        </authorList>
    </citation>
    <scope>IDENTIFICATION</scope>
    <source>
        <tissue evidence="11">Whole body</tissue>
    </source>
</reference>
<evidence type="ECO:0000256" key="9">
    <source>
        <dbReference type="SAM" id="SignalP"/>
    </source>
</evidence>
<organism evidence="10 11">
    <name type="scientific">Ceratina calcarata</name>
    <dbReference type="NCBI Taxonomy" id="156304"/>
    <lineage>
        <taxon>Eukaryota</taxon>
        <taxon>Metazoa</taxon>
        <taxon>Ecdysozoa</taxon>
        <taxon>Arthropoda</taxon>
        <taxon>Hexapoda</taxon>
        <taxon>Insecta</taxon>
        <taxon>Pterygota</taxon>
        <taxon>Neoptera</taxon>
        <taxon>Endopterygota</taxon>
        <taxon>Hymenoptera</taxon>
        <taxon>Apocrita</taxon>
        <taxon>Aculeata</taxon>
        <taxon>Apoidea</taxon>
        <taxon>Anthophila</taxon>
        <taxon>Apidae</taxon>
        <taxon>Ceratina</taxon>
        <taxon>Zadontomerus</taxon>
    </lineage>
</organism>
<dbReference type="Proteomes" id="UP000694925">
    <property type="component" value="Unplaced"/>
</dbReference>
<keyword evidence="3" id="KW-0964">Secreted</keyword>
<keyword evidence="6" id="KW-0027">Amidation</keyword>
<dbReference type="KEGG" id="ccal:108630837"/>
<sequence length="86" mass="9790">MYHKIRLGFLAIILLLCLTLDHEAEAQLNFSTGWGKRSRRVGVLEWGAGRNDCASQARPSFEQLLTVYNVIQAEAQRLIDCRKLSE</sequence>
<dbReference type="InterPro" id="IPR002047">
    <property type="entry name" value="Adipokinetic_hormone_CS"/>
</dbReference>
<comment type="subcellular location">
    <subcellularLocation>
        <location evidence="1">Secreted</location>
    </subcellularLocation>
</comment>
<evidence type="ECO:0000256" key="4">
    <source>
        <dbReference type="ARBA" id="ARBA00022702"/>
    </source>
</evidence>
<accession>A0AAJ7NDF1</accession>
<evidence type="ECO:0000256" key="6">
    <source>
        <dbReference type="ARBA" id="ARBA00022815"/>
    </source>
</evidence>
<dbReference type="PROSITE" id="PS00256">
    <property type="entry name" value="AKH"/>
    <property type="match status" value="1"/>
</dbReference>
<dbReference type="InterPro" id="IPR010475">
    <property type="entry name" value="AKH/RPCH_hormone"/>
</dbReference>
<keyword evidence="10" id="KW-1185">Reference proteome</keyword>
<gene>
    <name evidence="11" type="primary">LOC108630837</name>
</gene>
<dbReference type="GeneID" id="108630837"/>
<evidence type="ECO:0000256" key="7">
    <source>
        <dbReference type="ARBA" id="ARBA00023283"/>
    </source>
</evidence>
<evidence type="ECO:0000313" key="11">
    <source>
        <dbReference type="RefSeq" id="XP_017889850.1"/>
    </source>
</evidence>
<dbReference type="RefSeq" id="XP_017889850.1">
    <property type="nucleotide sequence ID" value="XM_018034361.2"/>
</dbReference>
<feature type="chain" id="PRO_5042471996" evidence="9">
    <location>
        <begin position="27"/>
        <end position="86"/>
    </location>
</feature>
<keyword evidence="7" id="KW-0873">Pyrrolidone carboxylic acid</keyword>
<dbReference type="GO" id="GO:0005576">
    <property type="term" value="C:extracellular region"/>
    <property type="evidence" value="ECO:0007669"/>
    <property type="project" value="UniProtKB-SubCell"/>
</dbReference>
<name>A0AAJ7NDF1_9HYME</name>
<evidence type="ECO:0000313" key="10">
    <source>
        <dbReference type="Proteomes" id="UP000694925"/>
    </source>
</evidence>
<evidence type="ECO:0000256" key="8">
    <source>
        <dbReference type="ARBA" id="ARBA00023320"/>
    </source>
</evidence>
<dbReference type="GO" id="GO:0007218">
    <property type="term" value="P:neuropeptide signaling pathway"/>
    <property type="evidence" value="ECO:0007669"/>
    <property type="project" value="UniProtKB-KW"/>
</dbReference>
<protein>
    <submittedName>
        <fullName evidence="11">Hypertrehalosaemic prohormone-like</fullName>
    </submittedName>
</protein>
<evidence type="ECO:0000256" key="5">
    <source>
        <dbReference type="ARBA" id="ARBA00022729"/>
    </source>
</evidence>
<keyword evidence="5 9" id="KW-0732">Signal</keyword>
<keyword evidence="8" id="KW-0527">Neuropeptide</keyword>
<dbReference type="GO" id="GO:0005179">
    <property type="term" value="F:hormone activity"/>
    <property type="evidence" value="ECO:0007669"/>
    <property type="project" value="UniProtKB-KW"/>
</dbReference>
<proteinExistence type="inferred from homology"/>
<keyword evidence="4" id="KW-0372">Hormone</keyword>
<dbReference type="AlphaFoldDB" id="A0AAJ7NDF1"/>